<feature type="transmembrane region" description="Helical" evidence="1">
    <location>
        <begin position="88"/>
        <end position="109"/>
    </location>
</feature>
<keyword evidence="1" id="KW-0812">Transmembrane</keyword>
<name>A0ABP0S4G3_9DINO</name>
<keyword evidence="1" id="KW-1133">Transmembrane helix</keyword>
<evidence type="ECO:0000256" key="1">
    <source>
        <dbReference type="SAM" id="Phobius"/>
    </source>
</evidence>
<dbReference type="EMBL" id="CAXAMM010042887">
    <property type="protein sequence ID" value="CAK9107272.1"/>
    <property type="molecule type" value="Genomic_DNA"/>
</dbReference>
<feature type="non-terminal residue" evidence="2">
    <location>
        <position position="445"/>
    </location>
</feature>
<dbReference type="Gene3D" id="3.40.50.720">
    <property type="entry name" value="NAD(P)-binding Rossmann-like Domain"/>
    <property type="match status" value="1"/>
</dbReference>
<dbReference type="InterPro" id="IPR044849">
    <property type="entry name" value="CASTOR/POLLUX/SYM8-like"/>
</dbReference>
<keyword evidence="3" id="KW-1185">Reference proteome</keyword>
<evidence type="ECO:0000313" key="2">
    <source>
        <dbReference type="EMBL" id="CAK9107272.1"/>
    </source>
</evidence>
<reference evidence="2 3" key="1">
    <citation type="submission" date="2024-02" db="EMBL/GenBank/DDBJ databases">
        <authorList>
            <person name="Chen Y."/>
            <person name="Shah S."/>
            <person name="Dougan E. K."/>
            <person name="Thang M."/>
            <person name="Chan C."/>
        </authorList>
    </citation>
    <scope>NUCLEOTIDE SEQUENCE [LARGE SCALE GENOMIC DNA]</scope>
</reference>
<dbReference type="Proteomes" id="UP001642464">
    <property type="component" value="Unassembled WGS sequence"/>
</dbReference>
<dbReference type="PANTHER" id="PTHR31563">
    <property type="entry name" value="ION CHANNEL POLLUX-RELATED"/>
    <property type="match status" value="1"/>
</dbReference>
<keyword evidence="1" id="KW-0472">Membrane</keyword>
<protein>
    <submittedName>
        <fullName evidence="2">Probable ion channel POLLUX (OsPOLLUX) (Probable ion channel DMI1)</fullName>
    </submittedName>
</protein>
<gene>
    <name evidence="2" type="ORF">SCF082_LOCUS49942</name>
</gene>
<sequence length="445" mass="49378">MAADAAPSEVEEGKTRPLKIVQPAWQDSRKGTELPLHTQGESGFLSRRKRRTCCRCCCSLKSSGEALRAWLAFRLWRDWLQGDGRGQLVSLLAAAGALIGAGMVVWSAIGGDQNANANWDQSLWMSWGLFFDPGTQTGVSADAPVKVKATALIFSVLGFLYNLTFLGIIVEWIRSSMDHWTKTKSRIWYGNHILILGWSEKTLYLLNELFEALCSNGDTVPVVILADREQSLMQQEVQQHFYQLWERNSFFDRRWRLLKSVMLREGVAHETDALERAGASMAQEIIILSRDGNPRIADLETVRIMLALSSLREPARCRIFAEAQAHEVETVLRRLHPDPKAGIQVIQARAACNHILALLASDQMVGGLLADLCSFAAGDELYVISPWAPWTTFGQARKDCEPAMCIGVQVLDPEKPGGTRLDLAPDDSSPLTADDKLLVMASSLQ</sequence>
<proteinExistence type="predicted"/>
<comment type="caution">
    <text evidence="2">The sequence shown here is derived from an EMBL/GenBank/DDBJ whole genome shotgun (WGS) entry which is preliminary data.</text>
</comment>
<organism evidence="2 3">
    <name type="scientific">Durusdinium trenchii</name>
    <dbReference type="NCBI Taxonomy" id="1381693"/>
    <lineage>
        <taxon>Eukaryota</taxon>
        <taxon>Sar</taxon>
        <taxon>Alveolata</taxon>
        <taxon>Dinophyceae</taxon>
        <taxon>Suessiales</taxon>
        <taxon>Symbiodiniaceae</taxon>
        <taxon>Durusdinium</taxon>
    </lineage>
</organism>
<evidence type="ECO:0000313" key="3">
    <source>
        <dbReference type="Proteomes" id="UP001642464"/>
    </source>
</evidence>
<accession>A0ABP0S4G3</accession>
<dbReference type="PANTHER" id="PTHR31563:SF10">
    <property type="entry name" value="ION CHANNEL POLLUX-RELATED"/>
    <property type="match status" value="1"/>
</dbReference>
<feature type="transmembrane region" description="Helical" evidence="1">
    <location>
        <begin position="151"/>
        <end position="173"/>
    </location>
</feature>